<protein>
    <submittedName>
        <fullName evidence="1">Uncharacterized protein</fullName>
    </submittedName>
</protein>
<evidence type="ECO:0000313" key="1">
    <source>
        <dbReference type="EMBL" id="GBP20842.1"/>
    </source>
</evidence>
<accession>A0A4C1U3E1</accession>
<dbReference type="OrthoDB" id="10512650at2759"/>
<name>A0A4C1U3E1_EUMVA</name>
<organism evidence="1 2">
    <name type="scientific">Eumeta variegata</name>
    <name type="common">Bagworm moth</name>
    <name type="synonym">Eumeta japonica</name>
    <dbReference type="NCBI Taxonomy" id="151549"/>
    <lineage>
        <taxon>Eukaryota</taxon>
        <taxon>Metazoa</taxon>
        <taxon>Ecdysozoa</taxon>
        <taxon>Arthropoda</taxon>
        <taxon>Hexapoda</taxon>
        <taxon>Insecta</taxon>
        <taxon>Pterygota</taxon>
        <taxon>Neoptera</taxon>
        <taxon>Endopterygota</taxon>
        <taxon>Lepidoptera</taxon>
        <taxon>Glossata</taxon>
        <taxon>Ditrysia</taxon>
        <taxon>Tineoidea</taxon>
        <taxon>Psychidae</taxon>
        <taxon>Oiketicinae</taxon>
        <taxon>Eumeta</taxon>
    </lineage>
</organism>
<proteinExistence type="predicted"/>
<sequence length="93" mass="10269">MKTLGTLQPRLVHVTQRFLDFVVQGVANVRHSTLVGVPESFSDFIQQGVVNVQGADLASEPRGYLTHRSKLPARMRTPALVTLTSQRAVQQKS</sequence>
<dbReference type="EMBL" id="BGZK01000123">
    <property type="protein sequence ID" value="GBP20842.1"/>
    <property type="molecule type" value="Genomic_DNA"/>
</dbReference>
<gene>
    <name evidence="1" type="ORF">EVAR_80659_1</name>
</gene>
<reference evidence="1 2" key="1">
    <citation type="journal article" date="2019" name="Commun. Biol.">
        <title>The bagworm genome reveals a unique fibroin gene that provides high tensile strength.</title>
        <authorList>
            <person name="Kono N."/>
            <person name="Nakamura H."/>
            <person name="Ohtoshi R."/>
            <person name="Tomita M."/>
            <person name="Numata K."/>
            <person name="Arakawa K."/>
        </authorList>
    </citation>
    <scope>NUCLEOTIDE SEQUENCE [LARGE SCALE GENOMIC DNA]</scope>
</reference>
<comment type="caution">
    <text evidence="1">The sequence shown here is derived from an EMBL/GenBank/DDBJ whole genome shotgun (WGS) entry which is preliminary data.</text>
</comment>
<keyword evidence="2" id="KW-1185">Reference proteome</keyword>
<dbReference type="Proteomes" id="UP000299102">
    <property type="component" value="Unassembled WGS sequence"/>
</dbReference>
<dbReference type="AlphaFoldDB" id="A0A4C1U3E1"/>
<evidence type="ECO:0000313" key="2">
    <source>
        <dbReference type="Proteomes" id="UP000299102"/>
    </source>
</evidence>